<dbReference type="EMBL" id="VIFM01000058">
    <property type="protein sequence ID" value="TQF14805.1"/>
    <property type="molecule type" value="Genomic_DNA"/>
</dbReference>
<keyword evidence="3" id="KW-1185">Reference proteome</keyword>
<evidence type="ECO:0000313" key="3">
    <source>
        <dbReference type="Proteomes" id="UP000315369"/>
    </source>
</evidence>
<protein>
    <submittedName>
        <fullName evidence="2">DUF4388 domain-containing protein</fullName>
    </submittedName>
</protein>
<reference evidence="2 3" key="1">
    <citation type="submission" date="2019-06" db="EMBL/GenBank/DDBJ databases">
        <authorList>
            <person name="Livingstone P."/>
            <person name="Whitworth D."/>
        </authorList>
    </citation>
    <scope>NUCLEOTIDE SEQUENCE [LARGE SCALE GENOMIC DNA]</scope>
    <source>
        <strain evidence="2 3">AM401</strain>
    </source>
</reference>
<organism evidence="2 3">
    <name type="scientific">Myxococcus llanfairpwllgwyngyllgogerychwyrndrobwllllantysiliogogogochensis</name>
    <dbReference type="NCBI Taxonomy" id="2590453"/>
    <lineage>
        <taxon>Bacteria</taxon>
        <taxon>Pseudomonadati</taxon>
        <taxon>Myxococcota</taxon>
        <taxon>Myxococcia</taxon>
        <taxon>Myxococcales</taxon>
        <taxon>Cystobacterineae</taxon>
        <taxon>Myxococcaceae</taxon>
        <taxon>Myxococcus</taxon>
    </lineage>
</organism>
<accession>A0A540X0P3</accession>
<dbReference type="AlphaFoldDB" id="A0A540X0P3"/>
<proteinExistence type="predicted"/>
<sequence length="411" mass="44463">MAQKPKATPRVGGEATSLDLEKSLAAGLSSSRPLSAWFHGPEGMVLLQEPLGFAGFLAGTLGTLSVEEVFAHVLTGIRSGLLAVQHGAVRRTVSFRDGQVVFATSTERWERLGAVLVRLGLVTQAQLTQALSRVMPSRRIGQVLTSEGLVSEAHLYSAMTYVVREVVLSLFELTEGSFLFVEGPAPMADVVKLPERTRDLVLTGIKRSEELSRWRRRYPEDMRAETGPKGPRPGEERLFRLLGTGTTLGELRTVRESGHHAFFAWLEECVQGGHLTVRPATPPAPPVPAVEGMAWELLSAEERYNLLLSLIHRALRDAGEDVDLLRGFLDAPPSGLEDAYAGVVLSAEGRVDVARLRANLSGGGEAVARALTLEALDAIVSYALFSARNVLPSEVAERLSNTYRTLQGGLA</sequence>
<name>A0A540X0P3_9BACT</name>
<dbReference type="InterPro" id="IPR025497">
    <property type="entry name" value="PatA-like_N"/>
</dbReference>
<dbReference type="Proteomes" id="UP000315369">
    <property type="component" value="Unassembled WGS sequence"/>
</dbReference>
<gene>
    <name evidence="2" type="ORF">FJV41_16810</name>
</gene>
<dbReference type="OrthoDB" id="5522142at2"/>
<dbReference type="RefSeq" id="WP_141643509.1">
    <property type="nucleotide sequence ID" value="NZ_VIFM01000058.1"/>
</dbReference>
<comment type="caution">
    <text evidence="2">The sequence shown here is derived from an EMBL/GenBank/DDBJ whole genome shotgun (WGS) entry which is preliminary data.</text>
</comment>
<evidence type="ECO:0000313" key="2">
    <source>
        <dbReference type="EMBL" id="TQF14805.1"/>
    </source>
</evidence>
<evidence type="ECO:0000259" key="1">
    <source>
        <dbReference type="Pfam" id="PF14332"/>
    </source>
</evidence>
<dbReference type="SUPFAM" id="SSF160246">
    <property type="entry name" value="EspE N-terminal domain-like"/>
    <property type="match status" value="1"/>
</dbReference>
<feature type="domain" description="PatA-like N-terminal" evidence="1">
    <location>
        <begin position="58"/>
        <end position="210"/>
    </location>
</feature>
<dbReference type="InterPro" id="IPR037257">
    <property type="entry name" value="T2SS_E_N_sf"/>
</dbReference>
<dbReference type="Pfam" id="PF14332">
    <property type="entry name" value="DUF4388"/>
    <property type="match status" value="1"/>
</dbReference>